<gene>
    <name evidence="2" type="ORF">SEPCBS119000_004732</name>
</gene>
<proteinExistence type="predicted"/>
<feature type="compositionally biased region" description="Acidic residues" evidence="1">
    <location>
        <begin position="1"/>
        <end position="23"/>
    </location>
</feature>
<feature type="region of interest" description="Disordered" evidence="1">
    <location>
        <begin position="1"/>
        <end position="142"/>
    </location>
</feature>
<evidence type="ECO:0000313" key="3">
    <source>
        <dbReference type="Proteomes" id="UP001642502"/>
    </source>
</evidence>
<keyword evidence="3" id="KW-1185">Reference proteome</keyword>
<evidence type="ECO:0000256" key="1">
    <source>
        <dbReference type="SAM" id="MobiDB-lite"/>
    </source>
</evidence>
<organism evidence="2 3">
    <name type="scientific">Sporothrix epigloea</name>
    <dbReference type="NCBI Taxonomy" id="1892477"/>
    <lineage>
        <taxon>Eukaryota</taxon>
        <taxon>Fungi</taxon>
        <taxon>Dikarya</taxon>
        <taxon>Ascomycota</taxon>
        <taxon>Pezizomycotina</taxon>
        <taxon>Sordariomycetes</taxon>
        <taxon>Sordariomycetidae</taxon>
        <taxon>Ophiostomatales</taxon>
        <taxon>Ophiostomataceae</taxon>
        <taxon>Sporothrix</taxon>
    </lineage>
</organism>
<feature type="compositionally biased region" description="Polar residues" evidence="1">
    <location>
        <begin position="89"/>
        <end position="142"/>
    </location>
</feature>
<name>A0ABP0DTS7_9PEZI</name>
<comment type="caution">
    <text evidence="2">The sequence shown here is derived from an EMBL/GenBank/DDBJ whole genome shotgun (WGS) entry which is preliminary data.</text>
</comment>
<sequence>MADAEDGNYEDELFADLYNDDEPQVPTAPAVSATQLPSAVKAPTATAPVSEPASYDDHSGNYDDTIPYDDDDDEVAFNLGNGSSSNNNKASVESTIGSSSNTAGNLQQIHQTPQPSSGSDFALSAQTGLHNARVGSNSKEDG</sequence>
<feature type="compositionally biased region" description="Acidic residues" evidence="1">
    <location>
        <begin position="66"/>
        <end position="75"/>
    </location>
</feature>
<dbReference type="Proteomes" id="UP001642502">
    <property type="component" value="Unassembled WGS sequence"/>
</dbReference>
<accession>A0ABP0DTS7</accession>
<evidence type="ECO:0000313" key="2">
    <source>
        <dbReference type="EMBL" id="CAK7271685.1"/>
    </source>
</evidence>
<protein>
    <submittedName>
        <fullName evidence="2">Uncharacterized protein</fullName>
    </submittedName>
</protein>
<reference evidence="2 3" key="1">
    <citation type="submission" date="2024-01" db="EMBL/GenBank/DDBJ databases">
        <authorList>
            <person name="Allen C."/>
            <person name="Tagirdzhanova G."/>
        </authorList>
    </citation>
    <scope>NUCLEOTIDE SEQUENCE [LARGE SCALE GENOMIC DNA]</scope>
    <source>
        <strain evidence="2 3">CBS 119000</strain>
    </source>
</reference>
<feature type="compositionally biased region" description="Low complexity" evidence="1">
    <location>
        <begin position="78"/>
        <end position="88"/>
    </location>
</feature>
<dbReference type="EMBL" id="CAWUON010000076">
    <property type="protein sequence ID" value="CAK7271685.1"/>
    <property type="molecule type" value="Genomic_DNA"/>
</dbReference>